<organism evidence="2 3">
    <name type="scientific">Guyparkeria halophila</name>
    <dbReference type="NCBI Taxonomy" id="47960"/>
    <lineage>
        <taxon>Bacteria</taxon>
        <taxon>Pseudomonadati</taxon>
        <taxon>Pseudomonadota</taxon>
        <taxon>Gammaproteobacteria</taxon>
        <taxon>Chromatiales</taxon>
        <taxon>Thioalkalibacteraceae</taxon>
        <taxon>Guyparkeria</taxon>
    </lineage>
</organism>
<dbReference type="EMBL" id="CP046415">
    <property type="protein sequence ID" value="QGT78052.1"/>
    <property type="molecule type" value="Genomic_DNA"/>
</dbReference>
<evidence type="ECO:0000313" key="2">
    <source>
        <dbReference type="EMBL" id="QGT78052.1"/>
    </source>
</evidence>
<keyword evidence="2" id="KW-0489">Methyltransferase</keyword>
<dbReference type="InterPro" id="IPR006342">
    <property type="entry name" value="FkbM_mtfrase"/>
</dbReference>
<keyword evidence="3" id="KW-1185">Reference proteome</keyword>
<dbReference type="GO" id="GO:0008168">
    <property type="term" value="F:methyltransferase activity"/>
    <property type="evidence" value="ECO:0007669"/>
    <property type="project" value="UniProtKB-KW"/>
</dbReference>
<name>A0A6I6D9A3_9GAMM</name>
<dbReference type="KEGG" id="ghl:GM160_03610"/>
<dbReference type="NCBIfam" id="TIGR01444">
    <property type="entry name" value="fkbM_fam"/>
    <property type="match status" value="1"/>
</dbReference>
<dbReference type="GO" id="GO:0032259">
    <property type="term" value="P:methylation"/>
    <property type="evidence" value="ECO:0007669"/>
    <property type="project" value="UniProtKB-KW"/>
</dbReference>
<keyword evidence="2" id="KW-0808">Transferase</keyword>
<dbReference type="SUPFAM" id="SSF53335">
    <property type="entry name" value="S-adenosyl-L-methionine-dependent methyltransferases"/>
    <property type="match status" value="1"/>
</dbReference>
<feature type="domain" description="Methyltransferase FkbM" evidence="1">
    <location>
        <begin position="188"/>
        <end position="330"/>
    </location>
</feature>
<protein>
    <submittedName>
        <fullName evidence="2">FkbM family methyltransferase</fullName>
    </submittedName>
</protein>
<sequence length="367" mass="41530">MEGEMPKQTAIYGAGELGGIFLEGLREARRVDFFIDQYSPKSHHMGLPVTRLEDVDDPAEVRLYVAVVSRQSKRDAPEAGLESQLRARGFDVVPFEESITSLPNAFRDYARREHLWWRTKPEEMVDVEEVDWLRDRLEDEQSKDVLDRIVRFRRTLEPADYVSPDDEVEYFPDNVPVFDGIDSLRFCDCGAYIGDTLDDLEGVWQRDLDFAVSFEPDGENLQVLRETAQRLSRSRPGSDFIVVPGGVWSGDAIVSFSSGNTSSSSIGEHDSAGALVPVFSLDSMLASAAPNFIKMDIEGAEQEALQGASEIISQFRPTLAICVYHKPRDLWEIPRMVLSMQPDYRLYLRVHNHLGLSTVLYCCPNQR</sequence>
<reference evidence="2 3" key="1">
    <citation type="submission" date="2019-11" db="EMBL/GenBank/DDBJ databases">
        <authorList>
            <person name="Zhang J."/>
            <person name="Sun C."/>
        </authorList>
    </citation>
    <scope>NUCLEOTIDE SEQUENCE [LARGE SCALE GENOMIC DNA]</scope>
    <source>
        <strain evidence="3">sp2</strain>
    </source>
</reference>
<accession>A0A6I6D9A3</accession>
<dbReference type="Proteomes" id="UP000427716">
    <property type="component" value="Chromosome"/>
</dbReference>
<evidence type="ECO:0000313" key="3">
    <source>
        <dbReference type="Proteomes" id="UP000427716"/>
    </source>
</evidence>
<dbReference type="Pfam" id="PF05050">
    <property type="entry name" value="Methyltransf_21"/>
    <property type="match status" value="1"/>
</dbReference>
<dbReference type="Gene3D" id="3.40.50.150">
    <property type="entry name" value="Vaccinia Virus protein VP39"/>
    <property type="match status" value="1"/>
</dbReference>
<dbReference type="AlphaFoldDB" id="A0A6I6D9A3"/>
<gene>
    <name evidence="2" type="ORF">GM160_03610</name>
</gene>
<evidence type="ECO:0000259" key="1">
    <source>
        <dbReference type="Pfam" id="PF05050"/>
    </source>
</evidence>
<dbReference type="InterPro" id="IPR029063">
    <property type="entry name" value="SAM-dependent_MTases_sf"/>
</dbReference>
<proteinExistence type="predicted"/>